<sequence>MSDFEVARRQKQEPTATLLVRAIFCFALFLGGLALIGIGATDEGASSPYLFVAGILTVGLAFGLPMTGATER</sequence>
<proteinExistence type="predicted"/>
<reference evidence="2" key="2">
    <citation type="submission" date="2020-09" db="EMBL/GenBank/DDBJ databases">
        <authorList>
            <person name="Sun Q."/>
            <person name="Zhou Y."/>
        </authorList>
    </citation>
    <scope>NUCLEOTIDE SEQUENCE</scope>
    <source>
        <strain evidence="2">CGMCC 4.7398</strain>
    </source>
</reference>
<dbReference type="Proteomes" id="UP000627369">
    <property type="component" value="Unassembled WGS sequence"/>
</dbReference>
<feature type="transmembrane region" description="Helical" evidence="1">
    <location>
        <begin position="46"/>
        <end position="64"/>
    </location>
</feature>
<dbReference type="EMBL" id="BNAS01000002">
    <property type="protein sequence ID" value="GHH70653.1"/>
    <property type="molecule type" value="Genomic_DNA"/>
</dbReference>
<comment type="caution">
    <text evidence="2">The sequence shown here is derived from an EMBL/GenBank/DDBJ whole genome shotgun (WGS) entry which is preliminary data.</text>
</comment>
<evidence type="ECO:0000256" key="1">
    <source>
        <dbReference type="SAM" id="Phobius"/>
    </source>
</evidence>
<reference evidence="2" key="1">
    <citation type="journal article" date="2014" name="Int. J. Syst. Evol. Microbiol.">
        <title>Complete genome sequence of Corynebacterium casei LMG S-19264T (=DSM 44701T), isolated from a smear-ripened cheese.</title>
        <authorList>
            <consortium name="US DOE Joint Genome Institute (JGI-PGF)"/>
            <person name="Walter F."/>
            <person name="Albersmeier A."/>
            <person name="Kalinowski J."/>
            <person name="Ruckert C."/>
        </authorList>
    </citation>
    <scope>NUCLEOTIDE SEQUENCE</scope>
    <source>
        <strain evidence="2">CGMCC 4.7398</strain>
    </source>
</reference>
<organism evidence="2 3">
    <name type="scientific">Promicromonospora soli</name>
    <dbReference type="NCBI Taxonomy" id="2035533"/>
    <lineage>
        <taxon>Bacteria</taxon>
        <taxon>Bacillati</taxon>
        <taxon>Actinomycetota</taxon>
        <taxon>Actinomycetes</taxon>
        <taxon>Micrococcales</taxon>
        <taxon>Promicromonosporaceae</taxon>
        <taxon>Promicromonospora</taxon>
    </lineage>
</organism>
<evidence type="ECO:0000313" key="3">
    <source>
        <dbReference type="Proteomes" id="UP000627369"/>
    </source>
</evidence>
<name>A0A919FRI4_9MICO</name>
<accession>A0A919FRI4</accession>
<keyword evidence="1" id="KW-0812">Transmembrane</keyword>
<feature type="transmembrane region" description="Helical" evidence="1">
    <location>
        <begin position="18"/>
        <end position="40"/>
    </location>
</feature>
<gene>
    <name evidence="2" type="ORF">GCM10017772_17610</name>
</gene>
<evidence type="ECO:0000313" key="2">
    <source>
        <dbReference type="EMBL" id="GHH70653.1"/>
    </source>
</evidence>
<keyword evidence="1" id="KW-0472">Membrane</keyword>
<keyword evidence="3" id="KW-1185">Reference proteome</keyword>
<protein>
    <submittedName>
        <fullName evidence="2">Uncharacterized protein</fullName>
    </submittedName>
</protein>
<dbReference type="RefSeq" id="WP_189668877.1">
    <property type="nucleotide sequence ID" value="NZ_BNAS01000002.1"/>
</dbReference>
<keyword evidence="1" id="KW-1133">Transmembrane helix</keyword>
<dbReference type="AlphaFoldDB" id="A0A919FRI4"/>